<evidence type="ECO:0000313" key="3">
    <source>
        <dbReference type="EMBL" id="KAJ6819805.1"/>
    </source>
</evidence>
<keyword evidence="4" id="KW-1185">Reference proteome</keyword>
<accession>A0AAX6FUP5</accession>
<feature type="compositionally biased region" description="Basic and acidic residues" evidence="1">
    <location>
        <begin position="336"/>
        <end position="357"/>
    </location>
</feature>
<dbReference type="Proteomes" id="UP001140949">
    <property type="component" value="Unassembled WGS sequence"/>
</dbReference>
<protein>
    <recommendedName>
        <fullName evidence="5">Gustatory receptor</fullName>
    </recommendedName>
</protein>
<comment type="caution">
    <text evidence="3">The sequence shown here is derived from an EMBL/GenBank/DDBJ whole genome shotgun (WGS) entry which is preliminary data.</text>
</comment>
<keyword evidence="2" id="KW-0472">Membrane</keyword>
<name>A0AAX6FUP5_IRIPA</name>
<organism evidence="3 4">
    <name type="scientific">Iris pallida</name>
    <name type="common">Sweet iris</name>
    <dbReference type="NCBI Taxonomy" id="29817"/>
    <lineage>
        <taxon>Eukaryota</taxon>
        <taxon>Viridiplantae</taxon>
        <taxon>Streptophyta</taxon>
        <taxon>Embryophyta</taxon>
        <taxon>Tracheophyta</taxon>
        <taxon>Spermatophyta</taxon>
        <taxon>Magnoliopsida</taxon>
        <taxon>Liliopsida</taxon>
        <taxon>Asparagales</taxon>
        <taxon>Iridaceae</taxon>
        <taxon>Iridoideae</taxon>
        <taxon>Irideae</taxon>
        <taxon>Iris</taxon>
    </lineage>
</organism>
<evidence type="ECO:0000256" key="1">
    <source>
        <dbReference type="SAM" id="MobiDB-lite"/>
    </source>
</evidence>
<feature type="transmembrane region" description="Helical" evidence="2">
    <location>
        <begin position="180"/>
        <end position="205"/>
    </location>
</feature>
<reference evidence="3" key="1">
    <citation type="journal article" date="2023" name="GigaByte">
        <title>Genome assembly of the bearded iris, Iris pallida Lam.</title>
        <authorList>
            <person name="Bruccoleri R.E."/>
            <person name="Oakeley E.J."/>
            <person name="Faust A.M.E."/>
            <person name="Altorfer M."/>
            <person name="Dessus-Babus S."/>
            <person name="Burckhardt D."/>
            <person name="Oertli M."/>
            <person name="Naumann U."/>
            <person name="Petersen F."/>
            <person name="Wong J."/>
        </authorList>
    </citation>
    <scope>NUCLEOTIDE SEQUENCE</scope>
    <source>
        <strain evidence="3">GSM-AAB239-AS_SAM_17_03QT</strain>
    </source>
</reference>
<feature type="compositionally biased region" description="Polar residues" evidence="1">
    <location>
        <begin position="358"/>
        <end position="372"/>
    </location>
</feature>
<keyword evidence="2" id="KW-0812">Transmembrane</keyword>
<dbReference type="PANTHER" id="PTHR31963">
    <property type="entry name" value="RAS GUANINE NUCLEOTIDE EXCHANGE FACTOR K"/>
    <property type="match status" value="1"/>
</dbReference>
<dbReference type="InterPro" id="IPR021924">
    <property type="entry name" value="DUF3537"/>
</dbReference>
<feature type="transmembrane region" description="Helical" evidence="2">
    <location>
        <begin position="149"/>
        <end position="174"/>
    </location>
</feature>
<evidence type="ECO:0000256" key="2">
    <source>
        <dbReference type="SAM" id="Phobius"/>
    </source>
</evidence>
<keyword evidence="2" id="KW-1133">Transmembrane helix</keyword>
<dbReference type="EMBL" id="JANAVB010025999">
    <property type="protein sequence ID" value="KAJ6819805.1"/>
    <property type="molecule type" value="Genomic_DNA"/>
</dbReference>
<feature type="transmembrane region" description="Helical" evidence="2">
    <location>
        <begin position="57"/>
        <end position="78"/>
    </location>
</feature>
<proteinExistence type="predicted"/>
<sequence length="436" mass="48265">MECNNGEDVAAASTDTIPLLVTMSYAPDKSAIFDELRNIRICLKWCALDHSSPARKLVSYLAFLLFVFIVPASTTLYLSSSKATAGSISFNQLVQLPESALAAISFLTLADFFRHHGLRQLFLLDDALRDDSTSVRNGYTGELNRAFRYLAYILLPAFSVELPHKVIFFATVPLRVPHMWMLAMAATLASWVYRTGVFLLVCVFFRLTCELQILRFEGFFKMFEGEGSEGHGCLIFKEHLRIKRLLLVISHRYRIFIIGCLVTITISQLGALMLVLASKFEKDFCNSGDIVVCSVVQLTGFLMCLLGAARITHRAQNVVSIASRWHMTLTSSTPDTKLDAATSEKKAATAHTNDEPNKSNCDATPNLSEQTSLPPPSPQGASSAFNSRQALVMYLQHNGGGITIFGFALDRGLLHTIFVFEMTLVLWILGKVVVVS</sequence>
<reference evidence="3" key="2">
    <citation type="submission" date="2023-04" db="EMBL/GenBank/DDBJ databases">
        <authorList>
            <person name="Bruccoleri R.E."/>
            <person name="Oakeley E.J."/>
            <person name="Faust A.-M."/>
            <person name="Dessus-Babus S."/>
            <person name="Altorfer M."/>
            <person name="Burckhardt D."/>
            <person name="Oertli M."/>
            <person name="Naumann U."/>
            <person name="Petersen F."/>
            <person name="Wong J."/>
        </authorList>
    </citation>
    <scope>NUCLEOTIDE SEQUENCE</scope>
    <source>
        <strain evidence="3">GSM-AAB239-AS_SAM_17_03QT</strain>
        <tissue evidence="3">Leaf</tissue>
    </source>
</reference>
<feature type="transmembrane region" description="Helical" evidence="2">
    <location>
        <begin position="412"/>
        <end position="430"/>
    </location>
</feature>
<dbReference type="PANTHER" id="PTHR31963:SF4">
    <property type="entry name" value="GUSTATORY RECEPTOR"/>
    <property type="match status" value="1"/>
</dbReference>
<feature type="transmembrane region" description="Helical" evidence="2">
    <location>
        <begin position="253"/>
        <end position="277"/>
    </location>
</feature>
<evidence type="ECO:0008006" key="5">
    <source>
        <dbReference type="Google" id="ProtNLM"/>
    </source>
</evidence>
<dbReference type="Pfam" id="PF12056">
    <property type="entry name" value="DUF3537"/>
    <property type="match status" value="1"/>
</dbReference>
<feature type="region of interest" description="Disordered" evidence="1">
    <location>
        <begin position="335"/>
        <end position="383"/>
    </location>
</feature>
<evidence type="ECO:0000313" key="4">
    <source>
        <dbReference type="Proteomes" id="UP001140949"/>
    </source>
</evidence>
<dbReference type="AlphaFoldDB" id="A0AAX6FUP5"/>
<feature type="transmembrane region" description="Helical" evidence="2">
    <location>
        <begin position="289"/>
        <end position="309"/>
    </location>
</feature>
<gene>
    <name evidence="3" type="ORF">M6B38_401360</name>
</gene>